<dbReference type="InParanoid" id="A0A2G5DC09"/>
<sequence>MYALSIVEAHHTPNYHLLITPFARMIHLKNEQQTEEGGPLKGHRWRLFGLNNTLFLLVCNFVVFGGFDNPMFVLQITRNLL</sequence>
<keyword evidence="1" id="KW-0812">Transmembrane</keyword>
<dbReference type="AlphaFoldDB" id="A0A2G5DC09"/>
<evidence type="ECO:0000256" key="1">
    <source>
        <dbReference type="SAM" id="Phobius"/>
    </source>
</evidence>
<organism evidence="2 3">
    <name type="scientific">Aquilegia coerulea</name>
    <name type="common">Rocky mountain columbine</name>
    <dbReference type="NCBI Taxonomy" id="218851"/>
    <lineage>
        <taxon>Eukaryota</taxon>
        <taxon>Viridiplantae</taxon>
        <taxon>Streptophyta</taxon>
        <taxon>Embryophyta</taxon>
        <taxon>Tracheophyta</taxon>
        <taxon>Spermatophyta</taxon>
        <taxon>Magnoliopsida</taxon>
        <taxon>Ranunculales</taxon>
        <taxon>Ranunculaceae</taxon>
        <taxon>Thalictroideae</taxon>
        <taxon>Aquilegia</taxon>
    </lineage>
</organism>
<keyword evidence="3" id="KW-1185">Reference proteome</keyword>
<proteinExistence type="predicted"/>
<reference evidence="2 3" key="1">
    <citation type="submission" date="2017-09" db="EMBL/GenBank/DDBJ databases">
        <title>WGS assembly of Aquilegia coerulea Goldsmith.</title>
        <authorList>
            <person name="Hodges S."/>
            <person name="Kramer E."/>
            <person name="Nordborg M."/>
            <person name="Tomkins J."/>
            <person name="Borevitz J."/>
            <person name="Derieg N."/>
            <person name="Yan J."/>
            <person name="Mihaltcheva S."/>
            <person name="Hayes R.D."/>
            <person name="Rokhsar D."/>
        </authorList>
    </citation>
    <scope>NUCLEOTIDE SEQUENCE [LARGE SCALE GENOMIC DNA]</scope>
    <source>
        <strain evidence="3">cv. Goldsmith</strain>
    </source>
</reference>
<accession>A0A2G5DC09</accession>
<dbReference type="EMBL" id="KZ305041">
    <property type="protein sequence ID" value="PIA40757.1"/>
    <property type="molecule type" value="Genomic_DNA"/>
</dbReference>
<keyword evidence="1" id="KW-1133">Transmembrane helix</keyword>
<gene>
    <name evidence="2" type="ORF">AQUCO_02400076v1</name>
</gene>
<dbReference type="Proteomes" id="UP000230069">
    <property type="component" value="Unassembled WGS sequence"/>
</dbReference>
<feature type="transmembrane region" description="Helical" evidence="1">
    <location>
        <begin position="47"/>
        <end position="67"/>
    </location>
</feature>
<evidence type="ECO:0000313" key="2">
    <source>
        <dbReference type="EMBL" id="PIA40757.1"/>
    </source>
</evidence>
<protein>
    <submittedName>
        <fullName evidence="2">Uncharacterized protein</fullName>
    </submittedName>
</protein>
<name>A0A2G5DC09_AQUCA</name>
<evidence type="ECO:0000313" key="3">
    <source>
        <dbReference type="Proteomes" id="UP000230069"/>
    </source>
</evidence>
<keyword evidence="1" id="KW-0472">Membrane</keyword>